<feature type="region of interest" description="Disordered" evidence="1">
    <location>
        <begin position="1"/>
        <end position="44"/>
    </location>
</feature>
<evidence type="ECO:0000313" key="2">
    <source>
        <dbReference type="EMBL" id="JAD25262.1"/>
    </source>
</evidence>
<dbReference type="AlphaFoldDB" id="A0A0A8YS94"/>
<feature type="region of interest" description="Disordered" evidence="1">
    <location>
        <begin position="92"/>
        <end position="125"/>
    </location>
</feature>
<feature type="compositionally biased region" description="Gly residues" evidence="1">
    <location>
        <begin position="114"/>
        <end position="125"/>
    </location>
</feature>
<dbReference type="EMBL" id="GBRH01272633">
    <property type="protein sequence ID" value="JAD25262.1"/>
    <property type="molecule type" value="Transcribed_RNA"/>
</dbReference>
<sequence>MALRDEVHGGELERGTGRCSEAVRRRATASHRRRNGELECGSRAQRRRCDELERGKGGAARRLVAVARVGELGRLSESWRSDGEASVLRRRSAVRAGKLGRRSEAGRDGDGGGDELGCGAHGESP</sequence>
<name>A0A0A8YS94_ARUDO</name>
<reference evidence="2" key="2">
    <citation type="journal article" date="2015" name="Data Brief">
        <title>Shoot transcriptome of the giant reed, Arundo donax.</title>
        <authorList>
            <person name="Barrero R.A."/>
            <person name="Guerrero F.D."/>
            <person name="Moolhuijzen P."/>
            <person name="Goolsby J.A."/>
            <person name="Tidwell J."/>
            <person name="Bellgard S.E."/>
            <person name="Bellgard M.I."/>
        </authorList>
    </citation>
    <scope>NUCLEOTIDE SEQUENCE</scope>
    <source>
        <tissue evidence="2">Shoot tissue taken approximately 20 cm above the soil surface</tissue>
    </source>
</reference>
<organism evidence="2">
    <name type="scientific">Arundo donax</name>
    <name type="common">Giant reed</name>
    <name type="synonym">Donax arundinaceus</name>
    <dbReference type="NCBI Taxonomy" id="35708"/>
    <lineage>
        <taxon>Eukaryota</taxon>
        <taxon>Viridiplantae</taxon>
        <taxon>Streptophyta</taxon>
        <taxon>Embryophyta</taxon>
        <taxon>Tracheophyta</taxon>
        <taxon>Spermatophyta</taxon>
        <taxon>Magnoliopsida</taxon>
        <taxon>Liliopsida</taxon>
        <taxon>Poales</taxon>
        <taxon>Poaceae</taxon>
        <taxon>PACMAD clade</taxon>
        <taxon>Arundinoideae</taxon>
        <taxon>Arundineae</taxon>
        <taxon>Arundo</taxon>
    </lineage>
</organism>
<proteinExistence type="predicted"/>
<evidence type="ECO:0000256" key="1">
    <source>
        <dbReference type="SAM" id="MobiDB-lite"/>
    </source>
</evidence>
<accession>A0A0A8YS94</accession>
<protein>
    <submittedName>
        <fullName evidence="2">Uncharacterized protein</fullName>
    </submittedName>
</protein>
<feature type="compositionally biased region" description="Basic and acidic residues" evidence="1">
    <location>
        <begin position="101"/>
        <end position="110"/>
    </location>
</feature>
<feature type="compositionally biased region" description="Basic and acidic residues" evidence="1">
    <location>
        <begin position="1"/>
        <end position="24"/>
    </location>
</feature>
<feature type="compositionally biased region" description="Basic residues" evidence="1">
    <location>
        <begin position="25"/>
        <end position="34"/>
    </location>
</feature>
<reference evidence="2" key="1">
    <citation type="submission" date="2014-09" db="EMBL/GenBank/DDBJ databases">
        <authorList>
            <person name="Magalhaes I.L.F."/>
            <person name="Oliveira U."/>
            <person name="Santos F.R."/>
            <person name="Vidigal T.H.D.A."/>
            <person name="Brescovit A.D."/>
            <person name="Santos A.J."/>
        </authorList>
    </citation>
    <scope>NUCLEOTIDE SEQUENCE</scope>
    <source>
        <tissue evidence="2">Shoot tissue taken approximately 20 cm above the soil surface</tissue>
    </source>
</reference>